<reference evidence="5 6" key="1">
    <citation type="submission" date="2022-05" db="EMBL/GenBank/DDBJ databases">
        <title>Genome Sequencing of Bee-Associated Microbes.</title>
        <authorList>
            <person name="Dunlap C."/>
        </authorList>
    </citation>
    <scope>NUCLEOTIDE SEQUENCE [LARGE SCALE GENOMIC DNA]</scope>
    <source>
        <strain evidence="5 6">NRRL NRS-750</strain>
    </source>
</reference>
<evidence type="ECO:0000256" key="2">
    <source>
        <dbReference type="ARBA" id="ARBA00022801"/>
    </source>
</evidence>
<accession>A0ABT4EC93</accession>
<dbReference type="PROSITE" id="PS51462">
    <property type="entry name" value="NUDIX"/>
    <property type="match status" value="1"/>
</dbReference>
<dbReference type="PROSITE" id="PS00893">
    <property type="entry name" value="NUDIX_BOX"/>
    <property type="match status" value="1"/>
</dbReference>
<dbReference type="PANTHER" id="PTHR43046:SF2">
    <property type="entry name" value="8-OXO-DGTP DIPHOSPHATASE-RELATED"/>
    <property type="match status" value="1"/>
</dbReference>
<evidence type="ECO:0000259" key="4">
    <source>
        <dbReference type="PROSITE" id="PS51462"/>
    </source>
</evidence>
<dbReference type="RefSeq" id="WP_028531142.1">
    <property type="nucleotide sequence ID" value="NZ_JAMDLY010000014.1"/>
</dbReference>
<comment type="similarity">
    <text evidence="3">Belongs to the Nudix hydrolase family.</text>
</comment>
<keyword evidence="2 3" id="KW-0378">Hydrolase</keyword>
<comment type="caution">
    <text evidence="5">The sequence shown here is derived from an EMBL/GenBank/DDBJ whole genome shotgun (WGS) entry which is preliminary data.</text>
</comment>
<comment type="cofactor">
    <cofactor evidence="1">
        <name>Mg(2+)</name>
        <dbReference type="ChEBI" id="CHEBI:18420"/>
    </cofactor>
</comment>
<keyword evidence="6" id="KW-1185">Reference proteome</keyword>
<dbReference type="InterPro" id="IPR020476">
    <property type="entry name" value="Nudix_hydrolase"/>
</dbReference>
<dbReference type="PRINTS" id="PR00502">
    <property type="entry name" value="NUDIXFAMILY"/>
</dbReference>
<evidence type="ECO:0000313" key="5">
    <source>
        <dbReference type="EMBL" id="MCY9531327.1"/>
    </source>
</evidence>
<dbReference type="Gene3D" id="3.90.79.10">
    <property type="entry name" value="Nucleoside Triphosphate Pyrophosphohydrolase"/>
    <property type="match status" value="1"/>
</dbReference>
<evidence type="ECO:0000256" key="3">
    <source>
        <dbReference type="RuleBase" id="RU003476"/>
    </source>
</evidence>
<sequence length="152" mass="17280">MRIIVTGGAIIRDKDNRILLQMRSDYGDWGLPGGGMEPGETIEETMKREVLEETGLEVCKNELYGVYSGPRMQYRYPDGNEVVFVMFIFNALVDLNGKIGNDGNTVKFSDPNKESLRLEFKALEEIDISNISTVQRPIFEDLLIMKKEILRA</sequence>
<proteinExistence type="inferred from homology"/>
<protein>
    <submittedName>
        <fullName evidence="5">NUDIX domain-containing protein</fullName>
    </submittedName>
</protein>
<gene>
    <name evidence="5" type="ORF">M5X04_18630</name>
</gene>
<evidence type="ECO:0000256" key="1">
    <source>
        <dbReference type="ARBA" id="ARBA00001946"/>
    </source>
</evidence>
<name>A0ABT4EC93_PAEAL</name>
<dbReference type="Pfam" id="PF00293">
    <property type="entry name" value="NUDIX"/>
    <property type="match status" value="1"/>
</dbReference>
<dbReference type="Proteomes" id="UP001527090">
    <property type="component" value="Unassembled WGS sequence"/>
</dbReference>
<feature type="domain" description="Nudix hydrolase" evidence="4">
    <location>
        <begin position="1"/>
        <end position="150"/>
    </location>
</feature>
<evidence type="ECO:0000313" key="6">
    <source>
        <dbReference type="Proteomes" id="UP001527090"/>
    </source>
</evidence>
<dbReference type="InterPro" id="IPR015797">
    <property type="entry name" value="NUDIX_hydrolase-like_dom_sf"/>
</dbReference>
<dbReference type="SUPFAM" id="SSF55811">
    <property type="entry name" value="Nudix"/>
    <property type="match status" value="1"/>
</dbReference>
<dbReference type="PANTHER" id="PTHR43046">
    <property type="entry name" value="GDP-MANNOSE MANNOSYL HYDROLASE"/>
    <property type="match status" value="1"/>
</dbReference>
<dbReference type="EMBL" id="JAMDLY010000014">
    <property type="protein sequence ID" value="MCY9531327.1"/>
    <property type="molecule type" value="Genomic_DNA"/>
</dbReference>
<dbReference type="InterPro" id="IPR020084">
    <property type="entry name" value="NUDIX_hydrolase_CS"/>
</dbReference>
<dbReference type="InterPro" id="IPR000086">
    <property type="entry name" value="NUDIX_hydrolase_dom"/>
</dbReference>
<organism evidence="5 6">
    <name type="scientific">Paenibacillus alvei</name>
    <name type="common">Bacillus alvei</name>
    <dbReference type="NCBI Taxonomy" id="44250"/>
    <lineage>
        <taxon>Bacteria</taxon>
        <taxon>Bacillati</taxon>
        <taxon>Bacillota</taxon>
        <taxon>Bacilli</taxon>
        <taxon>Bacillales</taxon>
        <taxon>Paenibacillaceae</taxon>
        <taxon>Paenibacillus</taxon>
    </lineage>
</organism>